<feature type="signal peptide" evidence="1">
    <location>
        <begin position="1"/>
        <end position="21"/>
    </location>
</feature>
<gene>
    <name evidence="2" type="ORF">FXE67_02035</name>
</gene>
<dbReference type="EMBL" id="VSGZ01000007">
    <property type="protein sequence ID" value="TXY94123.1"/>
    <property type="molecule type" value="Genomic_DNA"/>
</dbReference>
<evidence type="ECO:0000256" key="1">
    <source>
        <dbReference type="SAM" id="SignalP"/>
    </source>
</evidence>
<organism evidence="2 3">
    <name type="scientific">Vibrio cholerae</name>
    <dbReference type="NCBI Taxonomy" id="666"/>
    <lineage>
        <taxon>Bacteria</taxon>
        <taxon>Pseudomonadati</taxon>
        <taxon>Pseudomonadota</taxon>
        <taxon>Gammaproteobacteria</taxon>
        <taxon>Vibrionales</taxon>
        <taxon>Vibrionaceae</taxon>
        <taxon>Vibrio</taxon>
    </lineage>
</organism>
<evidence type="ECO:0000313" key="2">
    <source>
        <dbReference type="EMBL" id="TXY94123.1"/>
    </source>
</evidence>
<dbReference type="Proteomes" id="UP000323583">
    <property type="component" value="Unassembled WGS sequence"/>
</dbReference>
<reference evidence="2 3" key="1">
    <citation type="submission" date="2019-06" db="EMBL/GenBank/DDBJ databases">
        <title>Vibrio cholerae phylogeny based on whole-genome sequencing reveals genetic diversity and population strucutre.</title>
        <authorList>
            <person name="Zhiqiu Y."/>
            <person name="Bin L."/>
            <person name="Lingyan J."/>
        </authorList>
    </citation>
    <scope>NUCLEOTIDE SEQUENCE [LARGE SCALE GENOMIC DNA]</scope>
    <source>
        <strain evidence="2 3">N2768</strain>
    </source>
</reference>
<comment type="caution">
    <text evidence="2">The sequence shown here is derived from an EMBL/GenBank/DDBJ whole genome shotgun (WGS) entry which is preliminary data.</text>
</comment>
<dbReference type="RefSeq" id="WP_069648382.1">
    <property type="nucleotide sequence ID" value="NZ_JACOEN010000005.1"/>
</dbReference>
<protein>
    <submittedName>
        <fullName evidence="2">Uncharacterized protein</fullName>
    </submittedName>
</protein>
<keyword evidence="1" id="KW-0732">Signal</keyword>
<proteinExistence type="predicted"/>
<evidence type="ECO:0000313" key="3">
    <source>
        <dbReference type="Proteomes" id="UP000323583"/>
    </source>
</evidence>
<dbReference type="AlphaFoldDB" id="A0A5C9T499"/>
<name>A0A5C9T499_VIBCL</name>
<accession>A0A5C9T499</accession>
<feature type="chain" id="PRO_5032843948" evidence="1">
    <location>
        <begin position="22"/>
        <end position="112"/>
    </location>
</feature>
<sequence>MFIRKLFVFSMFFSISMSSQAECEKWGCIGKITDIYTNADGVIYIGSEYDEKKANCKPISDVYFTLNPKSENAKEVYSSILSAYISDKKIQLRIKEGSNQCELAYVRLSLSL</sequence>